<dbReference type="EMBL" id="CP012603">
    <property type="protein sequence ID" value="ALE41499.1"/>
    <property type="molecule type" value="Genomic_DNA"/>
</dbReference>
<dbReference type="Proteomes" id="UP000056502">
    <property type="component" value="Chromosome I"/>
</dbReference>
<organism evidence="1">
    <name type="scientific">Leptospira interrogans serovar Hardjo str. Norma</name>
    <dbReference type="NCBI Taxonomy" id="1279460"/>
    <lineage>
        <taxon>Bacteria</taxon>
        <taxon>Pseudomonadati</taxon>
        <taxon>Spirochaetota</taxon>
        <taxon>Spirochaetia</taxon>
        <taxon>Leptospirales</taxon>
        <taxon>Leptospiraceae</taxon>
        <taxon>Leptospira</taxon>
    </lineage>
</organism>
<protein>
    <submittedName>
        <fullName evidence="1">Uncharacterized protein</fullName>
    </submittedName>
</protein>
<dbReference type="AlphaFoldDB" id="A0A0M4P036"/>
<proteinExistence type="predicted"/>
<accession>A0A0M4P036</accession>
<name>A0A0M4P036_LEPIR</name>
<evidence type="ECO:0000313" key="2">
    <source>
        <dbReference type="Proteomes" id="UP000056502"/>
    </source>
</evidence>
<sequence length="41" mass="4839">MINIRVVEKFHSSINKTTSIDRFHKIETDGKLVFQQLYLST</sequence>
<dbReference type="AntiFam" id="ANF00053">
    <property type="entry name" value="Translation of DNA repeat"/>
</dbReference>
<gene>
    <name evidence="1" type="ORF">G436_4366</name>
</gene>
<dbReference type="PATRIC" id="fig|1279460.3.peg.4468"/>
<evidence type="ECO:0000313" key="1">
    <source>
        <dbReference type="EMBL" id="ALE41499.1"/>
    </source>
</evidence>
<reference evidence="1 2" key="1">
    <citation type="journal article" date="2015" name="Genome Announc.">
        <title>Whole-Genome Sequence of Leptospira interrogans Serovar Hardjo Subtype Hardjoprajitno Strain Norma, Isolated from Cattle in a Leptospirosis Outbreak in Brazil.</title>
        <authorList>
            <person name="Cosate M.R."/>
            <person name="Soares S.C."/>
            <person name="Mendes T.A."/>
            <person name="Raittz R.T."/>
            <person name="Moreira E.C."/>
            <person name="Leite R."/>
            <person name="Fernandes G.R."/>
            <person name="Haddad J.P."/>
            <person name="Ortega J.M."/>
        </authorList>
    </citation>
    <scope>NUCLEOTIDE SEQUENCE [LARGE SCALE GENOMIC DNA]</scope>
    <source>
        <strain evidence="1 2">Norma</strain>
    </source>
</reference>